<gene>
    <name evidence="1" type="ORF">RBJ67_02790</name>
</gene>
<comment type="caution">
    <text evidence="1">The sequence shown here is derived from an EMBL/GenBank/DDBJ whole genome shotgun (WGS) entry which is preliminary data.</text>
</comment>
<keyword evidence="2" id="KW-1185">Reference proteome</keyword>
<dbReference type="AlphaFoldDB" id="A0AAW8H610"/>
<proteinExistence type="predicted"/>
<name>A0AAW8H610_9ENTR</name>
<dbReference type="EMBL" id="JAVDKS010000001">
    <property type="protein sequence ID" value="MDQ2255071.1"/>
    <property type="molecule type" value="Genomic_DNA"/>
</dbReference>
<accession>A0AAW8H610</accession>
<sequence length="244" mass="27007">MSTITREFTKEQLQQIEAAAKEVMWPVVWSEKKAREHFSEKITPNVVLKLARIALASLEAEPVAYTEKCEITNMQATGLYLRGFPDNSQGRDIALYTAPPAPVSVPAAMEMDDDFDSSFEHGKAVGWNAYRAAMLQGAEPVKTANKLPFEQWLSQQTGTIDVECGCVMTEVFFHWLRVAYETGNSPVIPDGWVMVPVEPTAEMISSGITAHFERGQIQIHDRPAPGPMECAYVAMLSAAPQQEA</sequence>
<protein>
    <submittedName>
        <fullName evidence="1">Uncharacterized protein</fullName>
    </submittedName>
</protein>
<evidence type="ECO:0000313" key="1">
    <source>
        <dbReference type="EMBL" id="MDQ2255071.1"/>
    </source>
</evidence>
<dbReference type="Proteomes" id="UP001225042">
    <property type="component" value="Unassembled WGS sequence"/>
</dbReference>
<dbReference type="RefSeq" id="WP_306683179.1">
    <property type="nucleotide sequence ID" value="NZ_JAVDKR010000004.1"/>
</dbReference>
<evidence type="ECO:0000313" key="2">
    <source>
        <dbReference type="Proteomes" id="UP001225042"/>
    </source>
</evidence>
<organism evidence="1 2">
    <name type="scientific">Enterobacter soli</name>
    <dbReference type="NCBI Taxonomy" id="885040"/>
    <lineage>
        <taxon>Bacteria</taxon>
        <taxon>Pseudomonadati</taxon>
        <taxon>Pseudomonadota</taxon>
        <taxon>Gammaproteobacteria</taxon>
        <taxon>Enterobacterales</taxon>
        <taxon>Enterobacteriaceae</taxon>
        <taxon>Enterobacter</taxon>
    </lineage>
</organism>
<reference evidence="1 2" key="1">
    <citation type="submission" date="2023-08" db="EMBL/GenBank/DDBJ databases">
        <authorList>
            <person name="Dale J."/>
        </authorList>
    </citation>
    <scope>NUCLEOTIDE SEQUENCE [LARGE SCALE GENOMIC DNA]</scope>
    <source>
        <strain evidence="1 2">2023EL-00788</strain>
    </source>
</reference>